<evidence type="ECO:0000313" key="2">
    <source>
        <dbReference type="EMBL" id="NPU67631.1"/>
    </source>
</evidence>
<sequence length="421" mass="46950">MLIEAIMTDKIQLAFDAGDVFTPGSPINALDLFAGRSDQIEAILNAISQRGYHAILYGERGVGKTSLSNVLSQLLHGRKNSKFLLPRINCDASDTYTSLWRKQFNDIIVTETRMGIGFNADQIEVSRRLVDTLPEQITPDDVRRTLEQLSKGLILVPIFDEFDRVRQNYVSTLMADTIKMLSDYSVPATIILIGVADSVDGLIGEHQSIERALIQIPMPRMSGSETGQIVTNGLTRLRMTINNEALEEIIGLSQGLPYITHLLALYSSKAAIARDSKVVESSDVDIGIKASLGQWQQSVKSAYYHATKSQQPGHIYKEVLLACAVAATDDLGYFAAADVREPLRHITGKPYDIPNFARHLKELSQPGRGEMLSRTGEKRRIRYRFESPLLRPYIIMRGFSDHLLNKDDMKVLALTAPYKKV</sequence>
<feature type="domain" description="Orc1-like AAA ATPase" evidence="1">
    <location>
        <begin position="33"/>
        <end position="172"/>
    </location>
</feature>
<dbReference type="EMBL" id="JABFDN010000007">
    <property type="protein sequence ID" value="NPU67631.1"/>
    <property type="molecule type" value="Genomic_DNA"/>
</dbReference>
<evidence type="ECO:0000259" key="1">
    <source>
        <dbReference type="Pfam" id="PF13191"/>
    </source>
</evidence>
<accession>A0ABX2CHF7</accession>
<protein>
    <submittedName>
        <fullName evidence="2">AAA family ATPase</fullName>
    </submittedName>
</protein>
<dbReference type="InterPro" id="IPR027417">
    <property type="entry name" value="P-loop_NTPase"/>
</dbReference>
<dbReference type="Gene3D" id="3.40.50.300">
    <property type="entry name" value="P-loop containing nucleotide triphosphate hydrolases"/>
    <property type="match status" value="1"/>
</dbReference>
<comment type="caution">
    <text evidence="2">The sequence shown here is derived from an EMBL/GenBank/DDBJ whole genome shotgun (WGS) entry which is preliminary data.</text>
</comment>
<dbReference type="Pfam" id="PF13191">
    <property type="entry name" value="AAA_16"/>
    <property type="match status" value="1"/>
</dbReference>
<evidence type="ECO:0000313" key="3">
    <source>
        <dbReference type="Proteomes" id="UP000886476"/>
    </source>
</evidence>
<dbReference type="Proteomes" id="UP000886476">
    <property type="component" value="Unassembled WGS sequence"/>
</dbReference>
<dbReference type="PANTHER" id="PTHR34301">
    <property type="entry name" value="DNA-BINDING PROTEIN-RELATED"/>
    <property type="match status" value="1"/>
</dbReference>
<dbReference type="PANTHER" id="PTHR34301:SF8">
    <property type="entry name" value="ATPASE DOMAIN-CONTAINING PROTEIN"/>
    <property type="match status" value="1"/>
</dbReference>
<gene>
    <name evidence="2" type="ORF">HL667_21695</name>
</gene>
<dbReference type="RefSeq" id="WP_172112699.1">
    <property type="nucleotide sequence ID" value="NZ_JABFDN010000007.1"/>
</dbReference>
<name>A0ABX2CHF7_9BRAD</name>
<reference evidence="2" key="1">
    <citation type="submission" date="2020-05" db="EMBL/GenBank/DDBJ databases">
        <title>Nod-independent and nitrogen-fixing Bradyrhizobium aeschynomene sp. nov. isolated from nodules of Aeschynomene indica.</title>
        <authorList>
            <person name="Zhang Z."/>
        </authorList>
    </citation>
    <scope>NUCLEOTIDE SEQUENCE</scope>
    <source>
        <strain evidence="2">83012</strain>
    </source>
</reference>
<dbReference type="SUPFAM" id="SSF52540">
    <property type="entry name" value="P-loop containing nucleoside triphosphate hydrolases"/>
    <property type="match status" value="1"/>
</dbReference>
<organism evidence="2 3">
    <name type="scientific">Bradyrhizobium aeschynomenes</name>
    <dbReference type="NCBI Taxonomy" id="2734909"/>
    <lineage>
        <taxon>Bacteria</taxon>
        <taxon>Pseudomonadati</taxon>
        <taxon>Pseudomonadota</taxon>
        <taxon>Alphaproteobacteria</taxon>
        <taxon>Hyphomicrobiales</taxon>
        <taxon>Nitrobacteraceae</taxon>
        <taxon>Bradyrhizobium</taxon>
    </lineage>
</organism>
<keyword evidence="3" id="KW-1185">Reference proteome</keyword>
<dbReference type="InterPro" id="IPR041664">
    <property type="entry name" value="AAA_16"/>
</dbReference>
<proteinExistence type="predicted"/>